<dbReference type="Proteomes" id="UP001055115">
    <property type="component" value="Unassembled WGS sequence"/>
</dbReference>
<feature type="region of interest" description="Disordered" evidence="1">
    <location>
        <begin position="171"/>
        <end position="193"/>
    </location>
</feature>
<gene>
    <name evidence="2" type="ORF">ColSpa_01314</name>
</gene>
<keyword evidence="3" id="KW-1185">Reference proteome</keyword>
<protein>
    <submittedName>
        <fullName evidence="2">Uncharacterized protein</fullName>
    </submittedName>
</protein>
<organism evidence="2 3">
    <name type="scientific">Colletotrichum spaethianum</name>
    <dbReference type="NCBI Taxonomy" id="700344"/>
    <lineage>
        <taxon>Eukaryota</taxon>
        <taxon>Fungi</taxon>
        <taxon>Dikarya</taxon>
        <taxon>Ascomycota</taxon>
        <taxon>Pezizomycotina</taxon>
        <taxon>Sordariomycetes</taxon>
        <taxon>Hypocreomycetidae</taxon>
        <taxon>Glomerellales</taxon>
        <taxon>Glomerellaceae</taxon>
        <taxon>Colletotrichum</taxon>
        <taxon>Colletotrichum spaethianum species complex</taxon>
    </lineage>
</organism>
<evidence type="ECO:0000256" key="1">
    <source>
        <dbReference type="SAM" id="MobiDB-lite"/>
    </source>
</evidence>
<feature type="region of interest" description="Disordered" evidence="1">
    <location>
        <begin position="217"/>
        <end position="338"/>
    </location>
</feature>
<feature type="compositionally biased region" description="Basic and acidic residues" evidence="1">
    <location>
        <begin position="219"/>
        <end position="338"/>
    </location>
</feature>
<accession>A0AA37L7L1</accession>
<evidence type="ECO:0000313" key="3">
    <source>
        <dbReference type="Proteomes" id="UP001055115"/>
    </source>
</evidence>
<reference evidence="2 3" key="1">
    <citation type="submission" date="2022-03" db="EMBL/GenBank/DDBJ databases">
        <title>Genome data of Colletotrichum spp.</title>
        <authorList>
            <person name="Utami Y.D."/>
            <person name="Hiruma K."/>
        </authorList>
    </citation>
    <scope>NUCLEOTIDE SEQUENCE [LARGE SCALE GENOMIC DNA]</scope>
    <source>
        <strain evidence="2 3">MAFF 239500</strain>
    </source>
</reference>
<dbReference type="PANTHER" id="PTHR38887">
    <property type="entry name" value="CHROMOSOME 21, WHOLE GENOME SHOTGUN SEQUENCE"/>
    <property type="match status" value="1"/>
</dbReference>
<dbReference type="InterPro" id="IPR053221">
    <property type="entry name" value="Burnettramic_acid_biosynth"/>
</dbReference>
<dbReference type="PANTHER" id="PTHR38887:SF1">
    <property type="entry name" value="RAS MODIFICATION PROTEIN ERF4"/>
    <property type="match status" value="1"/>
</dbReference>
<dbReference type="AlphaFoldDB" id="A0AA37L7L1"/>
<dbReference type="RefSeq" id="XP_049123483.1">
    <property type="nucleotide sequence ID" value="XM_049267526.1"/>
</dbReference>
<proteinExistence type="predicted"/>
<sequence>MPEPASMLFGFGVEYATEAALEGHSRYSSNTFLDRVNAQYFNPRGLVCLVVTWQPGISNNQLTVNFEGNATAFRSETGFSERITDIARQKTSAKEGWQGIKDQMGEKMKLANGNFDWPEPAPLIFPVIDDANGSGSDTGGKKKNALDRMEIWMEDMSDKRAQAKWVDENSDTPAASLMPNPEFQSRYADPNHPAASGDIVALVTGGRWMCADKKHVKVRKADSESKKDENEGKPQKGDDEKRSKEQKNDQMADKHENSERLGQESDGEKPQKYDIKAKFDKEKDDKKSKKDKDKNSKKDRDKKSKKDRDKKSKKDRDKKSKKDKSKEKHTSSGKDEDWLKSLFQKVTRFLHLMILDC</sequence>
<dbReference type="EMBL" id="BQXU01000002">
    <property type="protein sequence ID" value="GKT41133.1"/>
    <property type="molecule type" value="Genomic_DNA"/>
</dbReference>
<evidence type="ECO:0000313" key="2">
    <source>
        <dbReference type="EMBL" id="GKT41133.1"/>
    </source>
</evidence>
<name>A0AA37L7L1_9PEZI</name>
<comment type="caution">
    <text evidence="2">The sequence shown here is derived from an EMBL/GenBank/DDBJ whole genome shotgun (WGS) entry which is preliminary data.</text>
</comment>
<dbReference type="GeneID" id="73322116"/>